<dbReference type="GO" id="GO:0043812">
    <property type="term" value="F:phosphatidylinositol-4-phosphate phosphatase activity"/>
    <property type="evidence" value="ECO:0007669"/>
    <property type="project" value="TreeGrafter"/>
</dbReference>
<accession>A0AAD1UBD4</accession>
<dbReference type="AlphaFoldDB" id="A0AAD1UBD4"/>
<dbReference type="Pfam" id="PF02383">
    <property type="entry name" value="Syja_N"/>
    <property type="match status" value="1"/>
</dbReference>
<evidence type="ECO:0000259" key="1">
    <source>
        <dbReference type="PROSITE" id="PS50275"/>
    </source>
</evidence>
<gene>
    <name evidence="2" type="ORF">ECRASSUSDP1_LOCUS3381</name>
</gene>
<protein>
    <recommendedName>
        <fullName evidence="1">SAC domain-containing protein</fullName>
    </recommendedName>
</protein>
<dbReference type="GO" id="GO:0005783">
    <property type="term" value="C:endoplasmic reticulum"/>
    <property type="evidence" value="ECO:0007669"/>
    <property type="project" value="TreeGrafter"/>
</dbReference>
<organism evidence="2 3">
    <name type="scientific">Euplotes crassus</name>
    <dbReference type="NCBI Taxonomy" id="5936"/>
    <lineage>
        <taxon>Eukaryota</taxon>
        <taxon>Sar</taxon>
        <taxon>Alveolata</taxon>
        <taxon>Ciliophora</taxon>
        <taxon>Intramacronucleata</taxon>
        <taxon>Spirotrichea</taxon>
        <taxon>Hypotrichia</taxon>
        <taxon>Euplotida</taxon>
        <taxon>Euplotidae</taxon>
        <taxon>Moneuplotes</taxon>
    </lineage>
</organism>
<dbReference type="PROSITE" id="PS50275">
    <property type="entry name" value="SAC"/>
    <property type="match status" value="1"/>
</dbReference>
<keyword evidence="3" id="KW-1185">Reference proteome</keyword>
<dbReference type="PANTHER" id="PTHR45662">
    <property type="entry name" value="PHOSPHATIDYLINOSITIDE PHOSPHATASE SAC1"/>
    <property type="match status" value="1"/>
</dbReference>
<dbReference type="InterPro" id="IPR002013">
    <property type="entry name" value="SAC_dom"/>
</dbReference>
<dbReference type="EMBL" id="CAMPGE010003239">
    <property type="protein sequence ID" value="CAI2362063.1"/>
    <property type="molecule type" value="Genomic_DNA"/>
</dbReference>
<name>A0AAD1UBD4_EUPCR</name>
<dbReference type="GO" id="GO:0046856">
    <property type="term" value="P:phosphatidylinositol dephosphorylation"/>
    <property type="evidence" value="ECO:0007669"/>
    <property type="project" value="TreeGrafter"/>
</dbReference>
<reference evidence="2" key="1">
    <citation type="submission" date="2023-07" db="EMBL/GenBank/DDBJ databases">
        <authorList>
            <consortium name="AG Swart"/>
            <person name="Singh M."/>
            <person name="Singh A."/>
            <person name="Seah K."/>
            <person name="Emmerich C."/>
        </authorList>
    </citation>
    <scope>NUCLEOTIDE SEQUENCE</scope>
    <source>
        <strain evidence="2">DP1</strain>
    </source>
</reference>
<dbReference type="Proteomes" id="UP001295684">
    <property type="component" value="Unassembled WGS sequence"/>
</dbReference>
<proteinExistence type="predicted"/>
<feature type="domain" description="SAC" evidence="1">
    <location>
        <begin position="126"/>
        <end position="488"/>
    </location>
</feature>
<evidence type="ECO:0000313" key="3">
    <source>
        <dbReference type="Proteomes" id="UP001295684"/>
    </source>
</evidence>
<evidence type="ECO:0000313" key="2">
    <source>
        <dbReference type="EMBL" id="CAI2362063.1"/>
    </source>
</evidence>
<comment type="caution">
    <text evidence="2">The sequence shown here is derived from an EMBL/GenBank/DDBJ whole genome shotgun (WGS) entry which is preliminary data.</text>
</comment>
<dbReference type="PANTHER" id="PTHR45662:SF2">
    <property type="entry name" value="PHOSPHATIDYLINOSITOL-3-PHOSPHATASE SAC1"/>
    <property type="match status" value="1"/>
</dbReference>
<sequence length="584" mass="67389">MTDAREILIPRFIYIREINSKAQTCSAILKYSNSKQAIRVYRGVSEFIQDLEAYKSKNEHLEFTNVKNLYGTMGVIRRGTREYLLLIEECTLIGQILKANIFRVDEILVISLQEENEEDMEYTDSVKDLVNDQSFYFSYNYNLTHSLQENIHKGLLVEESKQFSDEDCSEEYFPNYDKKFIFNKLLLSRLNNCSNEHLWPFIVPLIYGVVSINSTYLDENKVGIILISRKDCNRLGRRFTSRGIDDEGNVSNFVETEHILIHYEQDFCQVASYTQIRGSIPLFWTQKPTLKYAPTIGICTDDDKNKAAAEKHFSNNIEKYGDHVLINLVDKKGSQNKIGTAFTNLIKSLNNERLHYEWFDFHGECKNMQWENLKILINNIKEKIDEQKYFMASLDHTFDKIGKLTQSNCKITQTQIGVCRTNCMDCLDRTNVVQSVISRLIAHRQLWKMNILDEPKGDVFESFPKEFDALFRQAWTNNANVCSILYSGTPALKTDFTLTGKRSAKGAVVDGINSAKRYYINNFCDSYNQDILDSTVLSIDLNKDGVSDHQLEKEKDSTNGYTMKFIHLITVAGIAGFTLKSLFQ</sequence>